<dbReference type="CDD" id="cd00112">
    <property type="entry name" value="LDLa"/>
    <property type="match status" value="1"/>
</dbReference>
<dbReference type="Pfam" id="PF00057">
    <property type="entry name" value="Ldl_recept_a"/>
    <property type="match status" value="1"/>
</dbReference>
<organism evidence="7 8">
    <name type="scientific">Caerostris darwini</name>
    <dbReference type="NCBI Taxonomy" id="1538125"/>
    <lineage>
        <taxon>Eukaryota</taxon>
        <taxon>Metazoa</taxon>
        <taxon>Ecdysozoa</taxon>
        <taxon>Arthropoda</taxon>
        <taxon>Chelicerata</taxon>
        <taxon>Arachnida</taxon>
        <taxon>Araneae</taxon>
        <taxon>Araneomorphae</taxon>
        <taxon>Entelegynae</taxon>
        <taxon>Araneoidea</taxon>
        <taxon>Araneidae</taxon>
        <taxon>Caerostris</taxon>
    </lineage>
</organism>
<name>A0AAV4RGP6_9ARAC</name>
<evidence type="ECO:0000256" key="2">
    <source>
        <dbReference type="ARBA" id="ARBA00023157"/>
    </source>
</evidence>
<feature type="signal peptide" evidence="5">
    <location>
        <begin position="1"/>
        <end position="19"/>
    </location>
</feature>
<dbReference type="PROSITE" id="PS01180">
    <property type="entry name" value="CUB"/>
    <property type="match status" value="1"/>
</dbReference>
<keyword evidence="1" id="KW-0677">Repeat</keyword>
<dbReference type="InterPro" id="IPR002172">
    <property type="entry name" value="LDrepeatLR_classA_rpt"/>
</dbReference>
<dbReference type="PROSITE" id="PS01209">
    <property type="entry name" value="LDLRA_1"/>
    <property type="match status" value="1"/>
</dbReference>
<dbReference type="InterPro" id="IPR023415">
    <property type="entry name" value="LDLR_class-A_CS"/>
</dbReference>
<evidence type="ECO:0000313" key="7">
    <source>
        <dbReference type="EMBL" id="GIY19287.1"/>
    </source>
</evidence>
<feature type="domain" description="CUB" evidence="6">
    <location>
        <begin position="588"/>
        <end position="703"/>
    </location>
</feature>
<accession>A0AAV4RGP6</accession>
<keyword evidence="4" id="KW-0472">Membrane</keyword>
<evidence type="ECO:0000256" key="4">
    <source>
        <dbReference type="SAM" id="Phobius"/>
    </source>
</evidence>
<evidence type="ECO:0000313" key="8">
    <source>
        <dbReference type="Proteomes" id="UP001054837"/>
    </source>
</evidence>
<evidence type="ECO:0000256" key="5">
    <source>
        <dbReference type="SAM" id="SignalP"/>
    </source>
</evidence>
<reference evidence="7 8" key="1">
    <citation type="submission" date="2021-06" db="EMBL/GenBank/DDBJ databases">
        <title>Caerostris darwini draft genome.</title>
        <authorList>
            <person name="Kono N."/>
            <person name="Arakawa K."/>
        </authorList>
    </citation>
    <scope>NUCLEOTIDE SEQUENCE [LARGE SCALE GENOMIC DNA]</scope>
</reference>
<protein>
    <submittedName>
        <fullName evidence="7">CUB domain-containing protein</fullName>
    </submittedName>
</protein>
<comment type="caution">
    <text evidence="3">Lacks conserved residue(s) required for the propagation of feature annotation.</text>
</comment>
<dbReference type="PANTHER" id="PTHR24251">
    <property type="entry name" value="OVOCHYMASE-RELATED"/>
    <property type="match status" value="1"/>
</dbReference>
<gene>
    <name evidence="7" type="primary">AVEN_5564_1</name>
    <name evidence="7" type="ORF">CDAR_414031</name>
</gene>
<evidence type="ECO:0000256" key="3">
    <source>
        <dbReference type="PROSITE-ProRule" id="PRU00124"/>
    </source>
</evidence>
<keyword evidence="5" id="KW-0732">Signal</keyword>
<keyword evidence="4" id="KW-1133">Transmembrane helix</keyword>
<feature type="disulfide bond" evidence="3">
    <location>
        <begin position="829"/>
        <end position="844"/>
    </location>
</feature>
<dbReference type="SUPFAM" id="SSF49854">
    <property type="entry name" value="Spermadhesin, CUB domain"/>
    <property type="match status" value="2"/>
</dbReference>
<feature type="transmembrane region" description="Helical" evidence="4">
    <location>
        <begin position="861"/>
        <end position="885"/>
    </location>
</feature>
<keyword evidence="8" id="KW-1185">Reference proteome</keyword>
<dbReference type="InterPro" id="IPR036055">
    <property type="entry name" value="LDL_receptor-like_sf"/>
</dbReference>
<evidence type="ECO:0000256" key="1">
    <source>
        <dbReference type="ARBA" id="ARBA00022737"/>
    </source>
</evidence>
<feature type="disulfide bond" evidence="3">
    <location>
        <begin position="817"/>
        <end position="835"/>
    </location>
</feature>
<proteinExistence type="predicted"/>
<dbReference type="Gene3D" id="4.10.400.10">
    <property type="entry name" value="Low-density Lipoprotein Receptor"/>
    <property type="match status" value="1"/>
</dbReference>
<dbReference type="Pfam" id="PF00431">
    <property type="entry name" value="CUB"/>
    <property type="match status" value="1"/>
</dbReference>
<feature type="chain" id="PRO_5043585090" evidence="5">
    <location>
        <begin position="20"/>
        <end position="903"/>
    </location>
</feature>
<keyword evidence="2 3" id="KW-1015">Disulfide bond</keyword>
<dbReference type="InterPro" id="IPR035914">
    <property type="entry name" value="Sperma_CUB_dom_sf"/>
</dbReference>
<dbReference type="SUPFAM" id="SSF57424">
    <property type="entry name" value="LDL receptor-like module"/>
    <property type="match status" value="1"/>
</dbReference>
<dbReference type="EMBL" id="BPLQ01006032">
    <property type="protein sequence ID" value="GIY19287.1"/>
    <property type="molecule type" value="Genomic_DNA"/>
</dbReference>
<dbReference type="Gene3D" id="2.60.120.290">
    <property type="entry name" value="Spermadhesin, CUB domain"/>
    <property type="match status" value="2"/>
</dbReference>
<comment type="caution">
    <text evidence="7">The sequence shown here is derived from an EMBL/GenBank/DDBJ whole genome shotgun (WGS) entry which is preliminary data.</text>
</comment>
<dbReference type="PROSITE" id="PS50068">
    <property type="entry name" value="LDLRA_2"/>
    <property type="match status" value="1"/>
</dbReference>
<dbReference type="InterPro" id="IPR000859">
    <property type="entry name" value="CUB_dom"/>
</dbReference>
<evidence type="ECO:0000259" key="6">
    <source>
        <dbReference type="PROSITE" id="PS01180"/>
    </source>
</evidence>
<keyword evidence="4" id="KW-0812">Transmembrane</keyword>
<dbReference type="AlphaFoldDB" id="A0AAV4RGP6"/>
<dbReference type="Proteomes" id="UP001054837">
    <property type="component" value="Unassembled WGS sequence"/>
</dbReference>
<dbReference type="SMART" id="SM00192">
    <property type="entry name" value="LDLa"/>
    <property type="match status" value="1"/>
</dbReference>
<sequence>MWKIIFCAIFCYSFIFINSQTINSDSEIENKKEPTGPCVTNLTSPNGGFHIVDTKLVQHLCYWNITPNHSKGNNETIEIRIFFHYLFLHENDVVTIFKSNDDFTNDSYSLVEPIRAQNGSITIVTNENSLLIKLNGTDTSYIRSFSGYYVSIKEHTFGIPPDLKIIHSPIATVNVTGIDCTYIFNQDQHHRTIPAFTFQEFNFTDSTLTLQKTTSDGSFKTKPPIDFFPDGPSMHIQVQMNVPTNDSFSLAISYVDKVCSKYHKLESQEISYPFQSPPEVLNNGSIVTECRWIFEHSDKNVKLGLNLIKNDFVSPLDIVSVNDGASETSPPLLQITTSNVNESKQQLIRSTGPFLWVTFKPKTYASKFSANVTVHGQGGHFKESGQINVKPTVGNDTVFLLEVAENEIVLLNVTQSDFKAPAILNIYDGFDKTNLLANFHGNIWYPILSKTSKMMVIATGFSDSSLTATFKGVSSGCLHMSSFSDENYILSGNCNNTCMWIIPPQDRPGYVLLLNIQYLSLGKKDQLSIFKMDMAKTTLGEVSSNVTHIPQIIIPASVGALVEISRAPCEKENEDVVVVGHSSYLPVCGKDFSLSPRDKFLLTSPMYPDTYPILASCNWKINTAKENLVHYTFYSLQLAADHCIKITNSLTNKTEQYEGSNLPEDLLLTGSSVVEFDSINCKTSKVTGSLKSAAGFVLNGTVADCGAVLSGKTSDEFSVVANKTICIWKVSVPATENNAVNIISYSVTKKDEIGNYEFYVYDGNSVRDSEIVNDTKSEIWSRTNDLIFIYKRIDATKSSSILTVKYNTISCNSTMQCENKICLHPDWRCNGVNDCGDFSDEKSCEAVPIPQDITEKGFSSAAFWSTVFVMFFVGVALSLGIPFLYQKYKNERYHRFDDLSAIH</sequence>